<accession>A0A8A4XBZ3</accession>
<dbReference type="GO" id="GO:0046872">
    <property type="term" value="F:metal ion binding"/>
    <property type="evidence" value="ECO:0007669"/>
    <property type="project" value="UniProtKB-KW"/>
</dbReference>
<comment type="subcellular location">
    <subcellularLocation>
        <location evidence="1 12">Host nucleus</location>
    </subcellularLocation>
</comment>
<evidence type="ECO:0000256" key="1">
    <source>
        <dbReference type="ARBA" id="ARBA00004147"/>
    </source>
</evidence>
<dbReference type="PROSITE" id="PS52022">
    <property type="entry name" value="PV_NS1_NUC"/>
    <property type="match status" value="1"/>
</dbReference>
<name>A0A8A4XBZ3_9VIRU</name>
<organism evidence="15">
    <name type="scientific">Phoenicopteridae parvo-like hybrid virus</name>
    <dbReference type="NCBI Taxonomy" id="2794528"/>
    <lineage>
        <taxon>Viruses</taxon>
        <taxon>Monodnaviria</taxon>
        <taxon>Shotokuvirae</taxon>
        <taxon>Cossaviricota</taxon>
        <taxon>Quintoviricetes</taxon>
        <taxon>Piccovirales</taxon>
        <taxon>Parvoviridae</taxon>
    </lineage>
</organism>
<evidence type="ECO:0000256" key="6">
    <source>
        <dbReference type="ARBA" id="ARBA00022741"/>
    </source>
</evidence>
<evidence type="ECO:0000256" key="9">
    <source>
        <dbReference type="ARBA" id="ARBA00022840"/>
    </source>
</evidence>
<keyword evidence="6 12" id="KW-0547">Nucleotide-binding</keyword>
<feature type="domain" description="SF3 helicase" evidence="13">
    <location>
        <begin position="355"/>
        <end position="522"/>
    </location>
</feature>
<evidence type="ECO:0000256" key="11">
    <source>
        <dbReference type="ARBA" id="ARBA00023125"/>
    </source>
</evidence>
<keyword evidence="5" id="KW-0479">Metal-binding</keyword>
<dbReference type="InterPro" id="IPR027417">
    <property type="entry name" value="P-loop_NTPase"/>
</dbReference>
<dbReference type="InterPro" id="IPR014015">
    <property type="entry name" value="Helicase_SF3_DNA-vir"/>
</dbReference>
<evidence type="ECO:0000256" key="3">
    <source>
        <dbReference type="ARBA" id="ARBA00022705"/>
    </source>
</evidence>
<comment type="caution">
    <text evidence="12">Lacks conserved residue(s) required for the propagation of feature annotation.</text>
</comment>
<dbReference type="GO" id="GO:0019079">
    <property type="term" value="P:viral genome replication"/>
    <property type="evidence" value="ECO:0007669"/>
    <property type="project" value="InterPro"/>
</dbReference>
<dbReference type="PROSITE" id="PS51206">
    <property type="entry name" value="SF3_HELICASE_1"/>
    <property type="match status" value="1"/>
</dbReference>
<feature type="active site" description="For nuclease activity" evidence="12">
    <location>
        <position position="198"/>
    </location>
</feature>
<evidence type="ECO:0000256" key="7">
    <source>
        <dbReference type="ARBA" id="ARBA00022759"/>
    </source>
</evidence>
<evidence type="ECO:0000259" key="13">
    <source>
        <dbReference type="PROSITE" id="PS51206"/>
    </source>
</evidence>
<keyword evidence="8 12" id="KW-0378">Hydrolase</keyword>
<dbReference type="GO" id="GO:0016787">
    <property type="term" value="F:hydrolase activity"/>
    <property type="evidence" value="ECO:0007669"/>
    <property type="project" value="UniProtKB-KW"/>
</dbReference>
<dbReference type="Pfam" id="PF01057">
    <property type="entry name" value="Parvo_NS1"/>
    <property type="match status" value="1"/>
</dbReference>
<keyword evidence="9" id="KW-0067">ATP-binding</keyword>
<dbReference type="GO" id="GO:0005524">
    <property type="term" value="F:ATP binding"/>
    <property type="evidence" value="ECO:0007669"/>
    <property type="project" value="UniProtKB-KW"/>
</dbReference>
<protein>
    <submittedName>
        <fullName evidence="15">Nonstructural protein 1</fullName>
    </submittedName>
</protein>
<sequence>MAFPTRGGFSGVLMLPDSIQLQNGKITFRIRDCINHGYTAPATGEYVASALPIDHENLTQIRSFKENEKWDHPEIRWIQFHLKLIQQAISMEEQMNPAIKIFWQAEESGANRIHIHVLFVDGITSRGIGWVFKRMRREIVKNASETLHAYCPDFPQAQIWGALNNLSSALFSMNRGYSPRMGKAIPQPVNPHSFMSVYLYNPRKNIILRGATQSAKDMGLSLTKISDSFGLPPLEENPEVQCQTMRPGDTLPLSYVSTETDWNSCNTETILKTGIMEKLCMEALRLCKEKNVFNLRDFKLQFPDKFMQFSARNNGINKLTETINLFVDTAVSHSTAWEIAKKINGDVDTDDIDNNLVVRLCTWQGYSPKYVSHTTLCWLSGEMGKKNTLYLYGPPNTGKTMFAESICRMVQVYGNVNHNNMNFPFNDCHGKAIIWWEECTMHETYVEAAKCIMGGSGVRVDKKGQDSILVEKTPVIITSNNDITQVTSRNAISGNHQAAIRARCLKFNFNNWLTSNWGLITPKDMYQFLCWGELFGPITLEGYLHLNPTFRDHIPYNQPKSNPCDTCFTQYNTEENLTVCPVCSAWTRKPFNDNSPGQYDGTEDSVYKNITEGNV</sequence>
<keyword evidence="7 12" id="KW-0255">Endonuclease</keyword>
<evidence type="ECO:0000256" key="4">
    <source>
        <dbReference type="ARBA" id="ARBA00022722"/>
    </source>
</evidence>
<reference evidence="15" key="1">
    <citation type="submission" date="2020-09" db="EMBL/GenBank/DDBJ databases">
        <title>Parvovirus dark matter in the feces of wild birds.</title>
        <authorList>
            <person name="Dai Z."/>
            <person name="Yang S."/>
            <person name="Zhang W."/>
        </authorList>
    </citation>
    <scope>NUCLEOTIDE SEQUENCE</scope>
    <source>
        <strain evidence="15">Par083par019</strain>
    </source>
</reference>
<dbReference type="InterPro" id="IPR001257">
    <property type="entry name" value="Parvovirus_NS1_helicase"/>
</dbReference>
<dbReference type="GO" id="GO:0042025">
    <property type="term" value="C:host cell nucleus"/>
    <property type="evidence" value="ECO:0007669"/>
    <property type="project" value="UniProtKB-SubCell"/>
</dbReference>
<keyword evidence="4 12" id="KW-0540">Nuclease</keyword>
<dbReference type="EMBL" id="MW046373">
    <property type="protein sequence ID" value="QTE03741.1"/>
    <property type="molecule type" value="Genomic_DNA"/>
</dbReference>
<dbReference type="GO" id="GO:0003677">
    <property type="term" value="F:DNA binding"/>
    <property type="evidence" value="ECO:0007669"/>
    <property type="project" value="UniProtKB-UniRule"/>
</dbReference>
<evidence type="ECO:0000256" key="5">
    <source>
        <dbReference type="ARBA" id="ARBA00022723"/>
    </source>
</evidence>
<evidence type="ECO:0000256" key="10">
    <source>
        <dbReference type="ARBA" id="ARBA00023124"/>
    </source>
</evidence>
<evidence type="ECO:0000256" key="2">
    <source>
        <dbReference type="ARBA" id="ARBA00022562"/>
    </source>
</evidence>
<keyword evidence="2 12" id="KW-1048">Host nucleus</keyword>
<dbReference type="Gene3D" id="3.40.50.300">
    <property type="entry name" value="P-loop containing nucleotide triphosphate hydrolases"/>
    <property type="match status" value="1"/>
</dbReference>
<dbReference type="SUPFAM" id="SSF52540">
    <property type="entry name" value="P-loop containing nucleoside triphosphate hydrolases"/>
    <property type="match status" value="1"/>
</dbReference>
<evidence type="ECO:0000256" key="8">
    <source>
        <dbReference type="ARBA" id="ARBA00022801"/>
    </source>
</evidence>
<evidence type="ECO:0000313" key="15">
    <source>
        <dbReference type="EMBL" id="QTE03741.1"/>
    </source>
</evidence>
<proteinExistence type="predicted"/>
<feature type="short sequence motif" description="RCR-2" evidence="12">
    <location>
        <begin position="114"/>
        <end position="116"/>
    </location>
</feature>
<dbReference type="GO" id="GO:0006260">
    <property type="term" value="P:DNA replication"/>
    <property type="evidence" value="ECO:0007669"/>
    <property type="project" value="UniProtKB-UniRule"/>
</dbReference>
<feature type="domain" description="PV NS1-Nuc" evidence="14">
    <location>
        <begin position="4"/>
        <end position="291"/>
    </location>
</feature>
<evidence type="ECO:0000259" key="14">
    <source>
        <dbReference type="PROSITE" id="PS52022"/>
    </source>
</evidence>
<evidence type="ECO:0000256" key="12">
    <source>
        <dbReference type="PROSITE-ProRule" id="PRU01366"/>
    </source>
</evidence>
<keyword evidence="11 12" id="KW-0238">DNA-binding</keyword>
<keyword evidence="3 12" id="KW-0235">DNA replication</keyword>
<dbReference type="Gene3D" id="3.40.1310.20">
    <property type="match status" value="1"/>
</dbReference>
<keyword evidence="10 12" id="KW-0190">Covalent protein-DNA linkage</keyword>
<dbReference type="GO" id="GO:0004519">
    <property type="term" value="F:endonuclease activity"/>
    <property type="evidence" value="ECO:0007669"/>
    <property type="project" value="UniProtKB-UniRule"/>
</dbReference>
<dbReference type="InterPro" id="IPR049901">
    <property type="entry name" value="PV_NS1-NUC"/>
</dbReference>